<dbReference type="Pfam" id="PF00535">
    <property type="entry name" value="Glycos_transf_2"/>
    <property type="match status" value="1"/>
</dbReference>
<organism evidence="6 7">
    <name type="scientific">Roseovarius pelagicus</name>
    <dbReference type="NCBI Taxonomy" id="2980108"/>
    <lineage>
        <taxon>Bacteria</taxon>
        <taxon>Pseudomonadati</taxon>
        <taxon>Pseudomonadota</taxon>
        <taxon>Alphaproteobacteria</taxon>
        <taxon>Rhodobacterales</taxon>
        <taxon>Roseobacteraceae</taxon>
        <taxon>Roseovarius</taxon>
    </lineage>
</organism>
<evidence type="ECO:0000313" key="6">
    <source>
        <dbReference type="EMBL" id="UXX83512.1"/>
    </source>
</evidence>
<dbReference type="SUPFAM" id="SSF53448">
    <property type="entry name" value="Nucleotide-diphospho-sugar transferases"/>
    <property type="match status" value="1"/>
</dbReference>
<evidence type="ECO:0000256" key="3">
    <source>
        <dbReference type="ARBA" id="ARBA00022679"/>
    </source>
</evidence>
<keyword evidence="4" id="KW-0812">Transmembrane</keyword>
<keyword evidence="7" id="KW-1185">Reference proteome</keyword>
<accession>A0ABY6DBL6</accession>
<evidence type="ECO:0000256" key="1">
    <source>
        <dbReference type="ARBA" id="ARBA00006739"/>
    </source>
</evidence>
<evidence type="ECO:0000259" key="5">
    <source>
        <dbReference type="Pfam" id="PF00535"/>
    </source>
</evidence>
<gene>
    <name evidence="6" type="ORF">N7U68_02185</name>
</gene>
<reference evidence="6" key="1">
    <citation type="submission" date="2022-10" db="EMBL/GenBank/DDBJ databases">
        <title>Roseovarius pelagicus sp. nov., isolated from Arctic seawater.</title>
        <authorList>
            <person name="Hong Y.W."/>
            <person name="Hwang C.Y."/>
        </authorList>
    </citation>
    <scope>NUCLEOTIDE SEQUENCE</scope>
    <source>
        <strain evidence="6">HL-MP18</strain>
    </source>
</reference>
<sequence length="322" mass="35697">MTELTFDLPAVDAVVIGRNEGARLEACLASLRGQVRQLVYVDSGSTDGSVALAEQMGAEVVLLAMTQPFTAARARNAGLDQLNGHGLVMLVDGDCRVQPDWIHQAAMHLAAHPQAAVVCGRRREADPQASVYNRLIDREWAGPSGQVNACGGDAMMRQTALREVGGYNPRLIAGEEPDLCLRLRRAGWQIWRIDAEMTLHDAAISRLGQWWRRTKRAGHAYAEGAALHGASPDRHWVTETRRALFWGTGLPVVIFALSFVSLHTLWLLLAYPLQVCRIAMRRGTGWDWAFFMVLGKFAEAQGAMGYYFGRLRGRKTELIEYK</sequence>
<evidence type="ECO:0000256" key="4">
    <source>
        <dbReference type="SAM" id="Phobius"/>
    </source>
</evidence>
<dbReference type="InterPro" id="IPR001173">
    <property type="entry name" value="Glyco_trans_2-like"/>
</dbReference>
<dbReference type="PANTHER" id="PTHR43179:SF12">
    <property type="entry name" value="GALACTOFURANOSYLTRANSFERASE GLFT2"/>
    <property type="match status" value="1"/>
</dbReference>
<dbReference type="GO" id="GO:0016757">
    <property type="term" value="F:glycosyltransferase activity"/>
    <property type="evidence" value="ECO:0007669"/>
    <property type="project" value="UniProtKB-KW"/>
</dbReference>
<comment type="similarity">
    <text evidence="1">Belongs to the glycosyltransferase 2 family.</text>
</comment>
<dbReference type="Proteomes" id="UP001064087">
    <property type="component" value="Chromosome"/>
</dbReference>
<evidence type="ECO:0000256" key="2">
    <source>
        <dbReference type="ARBA" id="ARBA00022676"/>
    </source>
</evidence>
<keyword evidence="4" id="KW-1133">Transmembrane helix</keyword>
<dbReference type="PANTHER" id="PTHR43179">
    <property type="entry name" value="RHAMNOSYLTRANSFERASE WBBL"/>
    <property type="match status" value="1"/>
</dbReference>
<evidence type="ECO:0000313" key="7">
    <source>
        <dbReference type="Proteomes" id="UP001064087"/>
    </source>
</evidence>
<dbReference type="EC" id="2.4.-.-" evidence="6"/>
<keyword evidence="2 6" id="KW-0328">Glycosyltransferase</keyword>
<keyword evidence="3 6" id="KW-0808">Transferase</keyword>
<feature type="domain" description="Glycosyltransferase 2-like" evidence="5">
    <location>
        <begin position="14"/>
        <end position="128"/>
    </location>
</feature>
<dbReference type="RefSeq" id="WP_263048091.1">
    <property type="nucleotide sequence ID" value="NZ_CP106738.1"/>
</dbReference>
<dbReference type="InterPro" id="IPR029044">
    <property type="entry name" value="Nucleotide-diphossugar_trans"/>
</dbReference>
<name>A0ABY6DBL6_9RHOB</name>
<proteinExistence type="inferred from homology"/>
<keyword evidence="4" id="KW-0472">Membrane</keyword>
<dbReference type="EMBL" id="CP106738">
    <property type="protein sequence ID" value="UXX83512.1"/>
    <property type="molecule type" value="Genomic_DNA"/>
</dbReference>
<feature type="transmembrane region" description="Helical" evidence="4">
    <location>
        <begin position="243"/>
        <end position="268"/>
    </location>
</feature>
<protein>
    <submittedName>
        <fullName evidence="6">Glycosyltransferase</fullName>
        <ecNumber evidence="6">2.4.-.-</ecNumber>
    </submittedName>
</protein>
<dbReference type="Gene3D" id="3.90.550.10">
    <property type="entry name" value="Spore Coat Polysaccharide Biosynthesis Protein SpsA, Chain A"/>
    <property type="match status" value="1"/>
</dbReference>